<keyword evidence="1" id="KW-0812">Transmembrane</keyword>
<feature type="transmembrane region" description="Helical" evidence="1">
    <location>
        <begin position="74"/>
        <end position="94"/>
    </location>
</feature>
<feature type="transmembrane region" description="Helical" evidence="1">
    <location>
        <begin position="301"/>
        <end position="328"/>
    </location>
</feature>
<feature type="transmembrane region" description="Helical" evidence="1">
    <location>
        <begin position="276"/>
        <end position="294"/>
    </location>
</feature>
<protein>
    <submittedName>
        <fullName evidence="2">Wzy oligosaccharide-unit polymerase</fullName>
    </submittedName>
</protein>
<feature type="transmembrane region" description="Helical" evidence="1">
    <location>
        <begin position="254"/>
        <end position="270"/>
    </location>
</feature>
<sequence>MNLKKKNLIFPLEAFFSALILTWVSLYVIENPDLGPYISLFYYGDSSESTVEPTMYLLVFLAKLLASFLSIDPILIFYFNYIFILQVFLLFGFYNIAKKSIINSNVLLFAWLLVYGTMHCLIQIRFGLANAIFVYIFSLFYSNKSIFKTYLLGVLGILTHYSSIFAIFSLFYIRVKDKLFQTPSYKLIHLSFIVILLSFKFSLIFSILPDFIYVRLTGYLTNDELEGVSIATSVISFICYLTLILCPRLNDEKLNSLRIYGALGFLPYFITPELEILVRLGIPFQYLLLIYLFLTFRIKKVAILSTIPLLAFYSYKIFSSVGAFIGYLK</sequence>
<feature type="transmembrane region" description="Helical" evidence="1">
    <location>
        <begin position="228"/>
        <end position="247"/>
    </location>
</feature>
<evidence type="ECO:0000313" key="2">
    <source>
        <dbReference type="EMBL" id="QDF13585.1"/>
    </source>
</evidence>
<feature type="transmembrane region" description="Helical" evidence="1">
    <location>
        <begin position="106"/>
        <end position="138"/>
    </location>
</feature>
<proteinExistence type="predicted"/>
<reference evidence="2" key="1">
    <citation type="submission" date="2019-03" db="EMBL/GenBank/DDBJ databases">
        <authorList>
            <person name="Grillot-Courvalin C."/>
            <person name="Earl A."/>
        </authorList>
    </citation>
    <scope>NUCLEOTIDE SEQUENCE</scope>
    <source>
        <strain evidence="2">NIPH 329</strain>
    </source>
</reference>
<dbReference type="RefSeq" id="WP_005124918.1">
    <property type="nucleotide sequence ID" value="NZ_NGIJ01000019.1"/>
</dbReference>
<gene>
    <name evidence="2" type="primary">wzy</name>
</gene>
<dbReference type="EMBL" id="MK609549">
    <property type="protein sequence ID" value="QDF13585.1"/>
    <property type="molecule type" value="Genomic_DNA"/>
</dbReference>
<reference evidence="2" key="2">
    <citation type="submission" date="2019-07" db="EMBL/GenBank/DDBJ databases">
        <title>The KL46 capsule biosynthesis gene cluster from Acinetobacter baumannii isolate NIPH329.</title>
        <authorList>
            <person name="Kenyon J.J."/>
            <person name="Hall R.M."/>
        </authorList>
    </citation>
    <scope>NUCLEOTIDE SEQUENCE</scope>
    <source>
        <strain evidence="2">NIPH 329</strain>
    </source>
</reference>
<feature type="transmembrane region" description="Helical" evidence="1">
    <location>
        <begin position="187"/>
        <end position="208"/>
    </location>
</feature>
<feature type="transmembrane region" description="Helical" evidence="1">
    <location>
        <begin position="7"/>
        <end position="29"/>
    </location>
</feature>
<evidence type="ECO:0000256" key="1">
    <source>
        <dbReference type="SAM" id="Phobius"/>
    </source>
</evidence>
<name>A0A4Y6E5H3_ACIBA</name>
<organism evidence="2">
    <name type="scientific">Acinetobacter baumannii</name>
    <dbReference type="NCBI Taxonomy" id="470"/>
    <lineage>
        <taxon>Bacteria</taxon>
        <taxon>Pseudomonadati</taxon>
        <taxon>Pseudomonadota</taxon>
        <taxon>Gammaproteobacteria</taxon>
        <taxon>Moraxellales</taxon>
        <taxon>Moraxellaceae</taxon>
        <taxon>Acinetobacter</taxon>
        <taxon>Acinetobacter calcoaceticus/baumannii complex</taxon>
    </lineage>
</organism>
<keyword evidence="1" id="KW-1133">Transmembrane helix</keyword>
<keyword evidence="1" id="KW-0472">Membrane</keyword>
<accession>A0A4Y6E5H3</accession>
<feature type="transmembrane region" description="Helical" evidence="1">
    <location>
        <begin position="150"/>
        <end position="175"/>
    </location>
</feature>
<dbReference type="AlphaFoldDB" id="A0A4Y6E5H3"/>